<dbReference type="InParanoid" id="G4ZBE3"/>
<dbReference type="OMA" id="PCANIPY"/>
<evidence type="ECO:0008006" key="3">
    <source>
        <dbReference type="Google" id="ProtNLM"/>
    </source>
</evidence>
<evidence type="ECO:0000313" key="2">
    <source>
        <dbReference type="Proteomes" id="UP000002640"/>
    </source>
</evidence>
<organism evidence="1 2">
    <name type="scientific">Phytophthora sojae (strain P6497)</name>
    <name type="common">Soybean stem and root rot agent</name>
    <name type="synonym">Phytophthora megasperma f. sp. glycines</name>
    <dbReference type="NCBI Taxonomy" id="1094619"/>
    <lineage>
        <taxon>Eukaryota</taxon>
        <taxon>Sar</taxon>
        <taxon>Stramenopiles</taxon>
        <taxon>Oomycota</taxon>
        <taxon>Peronosporomycetes</taxon>
        <taxon>Peronosporales</taxon>
        <taxon>Peronosporaceae</taxon>
        <taxon>Phytophthora</taxon>
    </lineage>
</organism>
<sequence length="234" mass="26460">MLRARATRELTEEAVEQGVARLTQLNEVRQAKRVRCAPAARAAAIADSDAVDSLSPVFDRFLLNGDETVMQTTNFSGEEFNRLWRVIEEYVVLPWNVGRGKKCKFGGKDVLFMVLASLKHCGKWDIVASVFDINPPIFQNMVLKYTDMVSPFLYERMVEDVNAKWTMRELVIAGKTFSNYPCANIPYGLCEGRSIYYSGKHKLHGYKVEVSVLPTGKAINRTQHYPGHLMLGYA</sequence>
<evidence type="ECO:0000313" key="1">
    <source>
        <dbReference type="EMBL" id="EGZ22739.1"/>
    </source>
</evidence>
<dbReference type="Proteomes" id="UP000002640">
    <property type="component" value="Unassembled WGS sequence"/>
</dbReference>
<accession>G4ZBE3</accession>
<dbReference type="EMBL" id="JH159153">
    <property type="protein sequence ID" value="EGZ22739.1"/>
    <property type="molecule type" value="Genomic_DNA"/>
</dbReference>
<dbReference type="KEGG" id="psoj:PHYSODRAFT_252148"/>
<dbReference type="AlphaFoldDB" id="G4ZBE3"/>
<protein>
    <recommendedName>
        <fullName evidence="3">DDE Tnp4 domain-containing protein</fullName>
    </recommendedName>
</protein>
<reference evidence="1 2" key="1">
    <citation type="journal article" date="2006" name="Science">
        <title>Phytophthora genome sequences uncover evolutionary origins and mechanisms of pathogenesis.</title>
        <authorList>
            <person name="Tyler B.M."/>
            <person name="Tripathy S."/>
            <person name="Zhang X."/>
            <person name="Dehal P."/>
            <person name="Jiang R.H."/>
            <person name="Aerts A."/>
            <person name="Arredondo F.D."/>
            <person name="Baxter L."/>
            <person name="Bensasson D."/>
            <person name="Beynon J.L."/>
            <person name="Chapman J."/>
            <person name="Damasceno C.M."/>
            <person name="Dorrance A.E."/>
            <person name="Dou D."/>
            <person name="Dickerman A.W."/>
            <person name="Dubchak I.L."/>
            <person name="Garbelotto M."/>
            <person name="Gijzen M."/>
            <person name="Gordon S.G."/>
            <person name="Govers F."/>
            <person name="Grunwald N.J."/>
            <person name="Huang W."/>
            <person name="Ivors K.L."/>
            <person name="Jones R.W."/>
            <person name="Kamoun S."/>
            <person name="Krampis K."/>
            <person name="Lamour K.H."/>
            <person name="Lee M.K."/>
            <person name="McDonald W.H."/>
            <person name="Medina M."/>
            <person name="Meijer H.J."/>
            <person name="Nordberg E.K."/>
            <person name="Maclean D.J."/>
            <person name="Ospina-Giraldo M.D."/>
            <person name="Morris P.F."/>
            <person name="Phuntumart V."/>
            <person name="Putnam N.H."/>
            <person name="Rash S."/>
            <person name="Rose J.K."/>
            <person name="Sakihama Y."/>
            <person name="Salamov A.A."/>
            <person name="Savidor A."/>
            <person name="Scheuring C.F."/>
            <person name="Smith B.M."/>
            <person name="Sobral B.W."/>
            <person name="Terry A."/>
            <person name="Torto-Alalibo T.A."/>
            <person name="Win J."/>
            <person name="Xu Z."/>
            <person name="Zhang H."/>
            <person name="Grigoriev I.V."/>
            <person name="Rokhsar D.S."/>
            <person name="Boore J.L."/>
        </authorList>
    </citation>
    <scope>NUCLEOTIDE SEQUENCE [LARGE SCALE GENOMIC DNA]</scope>
    <source>
        <strain evidence="1 2">P6497</strain>
    </source>
</reference>
<dbReference type="RefSeq" id="XP_009525456.1">
    <property type="nucleotide sequence ID" value="XM_009527161.1"/>
</dbReference>
<dbReference type="GeneID" id="20638233"/>
<name>G4ZBE3_PHYSP</name>
<gene>
    <name evidence="1" type="ORF">PHYSODRAFT_252148</name>
</gene>
<proteinExistence type="predicted"/>
<keyword evidence="2" id="KW-1185">Reference proteome</keyword>